<feature type="compositionally biased region" description="Basic and acidic residues" evidence="1">
    <location>
        <begin position="1"/>
        <end position="13"/>
    </location>
</feature>
<keyword evidence="3" id="KW-1185">Reference proteome</keyword>
<evidence type="ECO:0000313" key="3">
    <source>
        <dbReference type="Proteomes" id="UP000694388"/>
    </source>
</evidence>
<proteinExistence type="predicted"/>
<organism evidence="2 3">
    <name type="scientific">Eptatretus burgeri</name>
    <name type="common">Inshore hagfish</name>
    <dbReference type="NCBI Taxonomy" id="7764"/>
    <lineage>
        <taxon>Eukaryota</taxon>
        <taxon>Metazoa</taxon>
        <taxon>Chordata</taxon>
        <taxon>Craniata</taxon>
        <taxon>Vertebrata</taxon>
        <taxon>Cyclostomata</taxon>
        <taxon>Myxini</taxon>
        <taxon>Myxiniformes</taxon>
        <taxon>Myxinidae</taxon>
        <taxon>Eptatretinae</taxon>
        <taxon>Eptatretus</taxon>
    </lineage>
</organism>
<evidence type="ECO:0000256" key="1">
    <source>
        <dbReference type="SAM" id="MobiDB-lite"/>
    </source>
</evidence>
<sequence>MTLDDVPKQKIENEETDVQDMMPEQQQGECETIDDTANAVNEGTSVQEGMALTVQALQALQHVTVDQGTSDDTHIITLHPVSLEEATSGGASSLSAITLVRLPTEDTGTTMHRLSSDPGIMATAVTTSVVSGSTTEGLVVHVGSGGLVAEVVGVSEDGTVTVGTGDDGGSSIVTEGLVTEIIPINQAGTSEQGQGPIIRCSYVNRDHAC</sequence>
<protein>
    <submittedName>
        <fullName evidence="2">Uncharacterized protein</fullName>
    </submittedName>
</protein>
<dbReference type="Ensembl" id="ENSEBUT00000016371.1">
    <property type="protein sequence ID" value="ENSEBUP00000015795.1"/>
    <property type="gene ID" value="ENSEBUG00000009942.1"/>
</dbReference>
<dbReference type="Proteomes" id="UP000694388">
    <property type="component" value="Unplaced"/>
</dbReference>
<name>A0A8C4QI06_EPTBU</name>
<accession>A0A8C4QI06</accession>
<evidence type="ECO:0000313" key="2">
    <source>
        <dbReference type="Ensembl" id="ENSEBUP00000015795.1"/>
    </source>
</evidence>
<feature type="region of interest" description="Disordered" evidence="1">
    <location>
        <begin position="1"/>
        <end position="24"/>
    </location>
</feature>
<dbReference type="AlphaFoldDB" id="A0A8C4QI06"/>
<reference evidence="2" key="2">
    <citation type="submission" date="2025-09" db="UniProtKB">
        <authorList>
            <consortium name="Ensembl"/>
        </authorList>
    </citation>
    <scope>IDENTIFICATION</scope>
</reference>
<reference evidence="2" key="1">
    <citation type="submission" date="2025-08" db="UniProtKB">
        <authorList>
            <consortium name="Ensembl"/>
        </authorList>
    </citation>
    <scope>IDENTIFICATION</scope>
</reference>